<proteinExistence type="predicted"/>
<dbReference type="RefSeq" id="WP_218404971.1">
    <property type="nucleotide sequence ID" value="NZ_JAGSPC010000001.1"/>
</dbReference>
<organism evidence="3 4">
    <name type="scientific">Erythrobacter crassostreae</name>
    <dbReference type="NCBI Taxonomy" id="2828328"/>
    <lineage>
        <taxon>Bacteria</taxon>
        <taxon>Pseudomonadati</taxon>
        <taxon>Pseudomonadota</taxon>
        <taxon>Alphaproteobacteria</taxon>
        <taxon>Sphingomonadales</taxon>
        <taxon>Erythrobacteraceae</taxon>
        <taxon>Erythrobacter/Porphyrobacter group</taxon>
        <taxon>Erythrobacter</taxon>
    </lineage>
</organism>
<name>A0A9X1F5B5_9SPHN</name>
<feature type="region of interest" description="Disordered" evidence="1">
    <location>
        <begin position="38"/>
        <end position="78"/>
    </location>
</feature>
<keyword evidence="4" id="KW-1185">Reference proteome</keyword>
<dbReference type="EMBL" id="JAGSPC010000001">
    <property type="protein sequence ID" value="MBV7259783.1"/>
    <property type="molecule type" value="Genomic_DNA"/>
</dbReference>
<evidence type="ECO:0000256" key="2">
    <source>
        <dbReference type="SAM" id="SignalP"/>
    </source>
</evidence>
<feature type="chain" id="PRO_5040969478" evidence="2">
    <location>
        <begin position="28"/>
        <end position="91"/>
    </location>
</feature>
<evidence type="ECO:0000256" key="1">
    <source>
        <dbReference type="SAM" id="MobiDB-lite"/>
    </source>
</evidence>
<gene>
    <name evidence="3" type="ORF">KCG46_09400</name>
</gene>
<comment type="caution">
    <text evidence="3">The sequence shown here is derived from an EMBL/GenBank/DDBJ whole genome shotgun (WGS) entry which is preliminary data.</text>
</comment>
<protein>
    <submittedName>
        <fullName evidence="3">Uncharacterized protein</fullName>
    </submittedName>
</protein>
<accession>A0A9X1F5B5</accession>
<dbReference type="Proteomes" id="UP001138681">
    <property type="component" value="Unassembled WGS sequence"/>
</dbReference>
<evidence type="ECO:0000313" key="3">
    <source>
        <dbReference type="EMBL" id="MBV7259783.1"/>
    </source>
</evidence>
<keyword evidence="2" id="KW-0732">Signal</keyword>
<feature type="compositionally biased region" description="Low complexity" evidence="1">
    <location>
        <begin position="38"/>
        <end position="49"/>
    </location>
</feature>
<evidence type="ECO:0000313" key="4">
    <source>
        <dbReference type="Proteomes" id="UP001138681"/>
    </source>
</evidence>
<feature type="compositionally biased region" description="Basic residues" evidence="1">
    <location>
        <begin position="59"/>
        <end position="70"/>
    </location>
</feature>
<feature type="signal peptide" evidence="2">
    <location>
        <begin position="1"/>
        <end position="27"/>
    </location>
</feature>
<sequence length="91" mass="9541">MTRKLFAFLAMLSGLAALGGTATASYAHPASSCNTSVSAAAENASADHATQSTRDPGKAAKRKKGCRAKKPMPMPRSMRVPVLMGIDRAYE</sequence>
<reference evidence="3" key="1">
    <citation type="submission" date="2021-04" db="EMBL/GenBank/DDBJ databases">
        <authorList>
            <person name="Pira H."/>
            <person name="Risdian C."/>
            <person name="Wink J."/>
        </authorList>
    </citation>
    <scope>NUCLEOTIDE SEQUENCE</scope>
    <source>
        <strain evidence="3">WH158</strain>
    </source>
</reference>
<dbReference type="AlphaFoldDB" id="A0A9X1F5B5"/>